<organism evidence="2 3">
    <name type="scientific">Crotalaria pallida</name>
    <name type="common">Smooth rattlebox</name>
    <name type="synonym">Crotalaria striata</name>
    <dbReference type="NCBI Taxonomy" id="3830"/>
    <lineage>
        <taxon>Eukaryota</taxon>
        <taxon>Viridiplantae</taxon>
        <taxon>Streptophyta</taxon>
        <taxon>Embryophyta</taxon>
        <taxon>Tracheophyta</taxon>
        <taxon>Spermatophyta</taxon>
        <taxon>Magnoliopsida</taxon>
        <taxon>eudicotyledons</taxon>
        <taxon>Gunneridae</taxon>
        <taxon>Pentapetalae</taxon>
        <taxon>rosids</taxon>
        <taxon>fabids</taxon>
        <taxon>Fabales</taxon>
        <taxon>Fabaceae</taxon>
        <taxon>Papilionoideae</taxon>
        <taxon>50 kb inversion clade</taxon>
        <taxon>genistoids sensu lato</taxon>
        <taxon>core genistoids</taxon>
        <taxon>Crotalarieae</taxon>
        <taxon>Crotalaria</taxon>
    </lineage>
</organism>
<name>A0AAN9IEU1_CROPI</name>
<feature type="compositionally biased region" description="Basic residues" evidence="1">
    <location>
        <begin position="1"/>
        <end position="13"/>
    </location>
</feature>
<feature type="region of interest" description="Disordered" evidence="1">
    <location>
        <begin position="102"/>
        <end position="138"/>
    </location>
</feature>
<dbReference type="Proteomes" id="UP001372338">
    <property type="component" value="Unassembled WGS sequence"/>
</dbReference>
<evidence type="ECO:0000256" key="1">
    <source>
        <dbReference type="SAM" id="MobiDB-lite"/>
    </source>
</evidence>
<feature type="region of interest" description="Disordered" evidence="1">
    <location>
        <begin position="1"/>
        <end position="74"/>
    </location>
</feature>
<evidence type="ECO:0000313" key="3">
    <source>
        <dbReference type="Proteomes" id="UP001372338"/>
    </source>
</evidence>
<reference evidence="2 3" key="1">
    <citation type="submission" date="2024-01" db="EMBL/GenBank/DDBJ databases">
        <title>The genomes of 5 underutilized Papilionoideae crops provide insights into root nodulation and disease resistanc.</title>
        <authorList>
            <person name="Yuan L."/>
        </authorList>
    </citation>
    <scope>NUCLEOTIDE SEQUENCE [LARGE SCALE GENOMIC DNA]</scope>
    <source>
        <strain evidence="2">ZHUSHIDOU_FW_LH</strain>
        <tissue evidence="2">Leaf</tissue>
    </source>
</reference>
<dbReference type="EMBL" id="JAYWIO010000003">
    <property type="protein sequence ID" value="KAK7275724.1"/>
    <property type="molecule type" value="Genomic_DNA"/>
</dbReference>
<sequence>MMEKKKERRRRRKKDGEEERNIKEKEMKNRDEKNEGRRMRKKRVEEEGAKKNREKMKRNEVTEETQERGRSCDGGIKLMTRCEDVGVLKARPKAAVRVSDALAAAKSGRREGGERKERKGGEGHVPRGKRFETTTCGP</sequence>
<gene>
    <name evidence="2" type="ORF">RIF29_16846</name>
</gene>
<keyword evidence="3" id="KW-1185">Reference proteome</keyword>
<protein>
    <submittedName>
        <fullName evidence="2">Uncharacterized protein</fullName>
    </submittedName>
</protein>
<feature type="compositionally biased region" description="Basic and acidic residues" evidence="1">
    <location>
        <begin position="108"/>
        <end position="132"/>
    </location>
</feature>
<proteinExistence type="predicted"/>
<comment type="caution">
    <text evidence="2">The sequence shown here is derived from an EMBL/GenBank/DDBJ whole genome shotgun (WGS) entry which is preliminary data.</text>
</comment>
<accession>A0AAN9IEU1</accession>
<feature type="compositionally biased region" description="Basic and acidic residues" evidence="1">
    <location>
        <begin position="14"/>
        <end position="71"/>
    </location>
</feature>
<evidence type="ECO:0000313" key="2">
    <source>
        <dbReference type="EMBL" id="KAK7275724.1"/>
    </source>
</evidence>
<dbReference type="AlphaFoldDB" id="A0AAN9IEU1"/>